<evidence type="ECO:0000256" key="1">
    <source>
        <dbReference type="SAM" id="Phobius"/>
    </source>
</evidence>
<keyword evidence="1" id="KW-0472">Membrane</keyword>
<dbReference type="EMBL" id="RQXV01000002">
    <property type="protein sequence ID" value="RRD00441.1"/>
    <property type="molecule type" value="Genomic_DNA"/>
</dbReference>
<accession>A0A3P1STG0</accession>
<evidence type="ECO:0000313" key="3">
    <source>
        <dbReference type="Proteomes" id="UP000267535"/>
    </source>
</evidence>
<organism evidence="2 3">
    <name type="scientific">Amphritea balenae</name>
    <dbReference type="NCBI Taxonomy" id="452629"/>
    <lineage>
        <taxon>Bacteria</taxon>
        <taxon>Pseudomonadati</taxon>
        <taxon>Pseudomonadota</taxon>
        <taxon>Gammaproteobacteria</taxon>
        <taxon>Oceanospirillales</taxon>
        <taxon>Oceanospirillaceae</taxon>
        <taxon>Amphritea</taxon>
    </lineage>
</organism>
<protein>
    <submittedName>
        <fullName evidence="2">Zinc ribbon domain-containing protein</fullName>
    </submittedName>
</protein>
<dbReference type="RefSeq" id="WP_124925022.1">
    <property type="nucleotide sequence ID" value="NZ_BMOH01000003.1"/>
</dbReference>
<feature type="transmembrane region" description="Helical" evidence="1">
    <location>
        <begin position="69"/>
        <end position="87"/>
    </location>
</feature>
<keyword evidence="1" id="KW-1133">Transmembrane helix</keyword>
<dbReference type="Proteomes" id="UP000267535">
    <property type="component" value="Unassembled WGS sequence"/>
</dbReference>
<name>A0A3P1STG0_9GAMM</name>
<dbReference type="AlphaFoldDB" id="A0A3P1STG0"/>
<gene>
    <name evidence="2" type="ORF">EHS89_04940</name>
</gene>
<evidence type="ECO:0000313" key="2">
    <source>
        <dbReference type="EMBL" id="RRD00441.1"/>
    </source>
</evidence>
<dbReference type="OrthoDB" id="8685152at2"/>
<feature type="transmembrane region" description="Helical" evidence="1">
    <location>
        <begin position="177"/>
        <end position="193"/>
    </location>
</feature>
<keyword evidence="3" id="KW-1185">Reference proteome</keyword>
<keyword evidence="1" id="KW-0812">Transmembrane</keyword>
<sequence>MALISCSEGSNQISDAAISCPTCGHPQQPLASAPVAKPKQEKKELFKAGGSNFVLAEIAAMSSTKTRNWVWVVIGLPVAFAIIFGWLSFDWPIAVGITVAGLFILGFIYNDKGLIASTGNITEIEEDMEKVSQRYHDSIKQDDLVVYQGKNMFIDMNFTINPERIAEFSKSSSNGHYWLYVLGASGFATGFMLQEPFLYIITTALIILGIMSRKAALEVTGVGGAKMELYTRSGDIQTVIQDLTQSIEANSNA</sequence>
<proteinExistence type="predicted"/>
<reference evidence="2 3" key="1">
    <citation type="submission" date="2018-11" db="EMBL/GenBank/DDBJ databases">
        <title>The draft genome sequence of Amphritea balenae JAMM 1525T.</title>
        <authorList>
            <person name="Fang Z."/>
            <person name="Zhang Y."/>
            <person name="Han X."/>
        </authorList>
    </citation>
    <scope>NUCLEOTIDE SEQUENCE [LARGE SCALE GENOMIC DNA]</scope>
    <source>
        <strain evidence="2 3">JAMM 1525</strain>
    </source>
</reference>
<feature type="transmembrane region" description="Helical" evidence="1">
    <location>
        <begin position="199"/>
        <end position="217"/>
    </location>
</feature>
<comment type="caution">
    <text evidence="2">The sequence shown here is derived from an EMBL/GenBank/DDBJ whole genome shotgun (WGS) entry which is preliminary data.</text>
</comment>
<feature type="transmembrane region" description="Helical" evidence="1">
    <location>
        <begin position="93"/>
        <end position="110"/>
    </location>
</feature>